<dbReference type="Gene3D" id="1.20.1280.50">
    <property type="match status" value="1"/>
</dbReference>
<keyword evidence="4" id="KW-1185">Reference proteome</keyword>
<accession>A0A8S3ZEK7</accession>
<sequence length="336" mass="39190">MSNSMIAKNRIHSAWTPLSNEETNKKIFEERTKLVKKWFLKWNDNQRKKLFEELVVVSQRKQLEYARELIDSRIPCNKEDFTRFLPRVITLYIFSFLDAQSLCRCAQVCWYWRYLTELDQLWMPRCLHFGWYLTFTPSPYENGVWKRNFAEQFKIMQAILPKNPPVSKMEKLKLDGKNSNKSKKATIPAPWRGSDPVPKDTWRFNYLNNDEVLEQVAKLRQKKMYAQLTEALIRNARSKVNTGPNVLSTLTRSQSLTHVLSDMADAGRPKWAQEGAHSSSQPGHQNHLNKKEEQLHITRPGPVSSFRPARANSARASHSQKSSSRPVTARDLHSKF</sequence>
<evidence type="ECO:0000256" key="1">
    <source>
        <dbReference type="SAM" id="MobiDB-lite"/>
    </source>
</evidence>
<dbReference type="InterPro" id="IPR052805">
    <property type="entry name" value="GEF_Ubiquitin-Prot_Reg"/>
</dbReference>
<dbReference type="InterPro" id="IPR036047">
    <property type="entry name" value="F-box-like_dom_sf"/>
</dbReference>
<feature type="non-terminal residue" evidence="3">
    <location>
        <position position="1"/>
    </location>
</feature>
<proteinExistence type="predicted"/>
<dbReference type="PANTHER" id="PTHR46857:SF2">
    <property type="entry name" value="F-BOX ONLY PROTEIN 16"/>
    <property type="match status" value="1"/>
</dbReference>
<dbReference type="OrthoDB" id="10257471at2759"/>
<feature type="domain" description="F-box" evidence="2">
    <location>
        <begin position="79"/>
        <end position="125"/>
    </location>
</feature>
<feature type="compositionally biased region" description="Polar residues" evidence="1">
    <location>
        <begin position="276"/>
        <end position="286"/>
    </location>
</feature>
<feature type="region of interest" description="Disordered" evidence="1">
    <location>
        <begin position="269"/>
        <end position="336"/>
    </location>
</feature>
<comment type="caution">
    <text evidence="3">The sequence shown here is derived from an EMBL/GenBank/DDBJ whole genome shotgun (WGS) entry which is preliminary data.</text>
</comment>
<gene>
    <name evidence="3" type="ORF">CUNI_LOCUS11084</name>
</gene>
<name>A0A8S3ZEK7_9EUPU</name>
<dbReference type="Proteomes" id="UP000678393">
    <property type="component" value="Unassembled WGS sequence"/>
</dbReference>
<dbReference type="Pfam" id="PF12937">
    <property type="entry name" value="F-box-like"/>
    <property type="match status" value="1"/>
</dbReference>
<protein>
    <recommendedName>
        <fullName evidence="2">F-box domain-containing protein</fullName>
    </recommendedName>
</protein>
<feature type="compositionally biased region" description="Low complexity" evidence="1">
    <location>
        <begin position="313"/>
        <end position="325"/>
    </location>
</feature>
<dbReference type="SMART" id="SM00256">
    <property type="entry name" value="FBOX"/>
    <property type="match status" value="1"/>
</dbReference>
<dbReference type="PROSITE" id="PS50181">
    <property type="entry name" value="FBOX"/>
    <property type="match status" value="1"/>
</dbReference>
<reference evidence="3" key="1">
    <citation type="submission" date="2021-04" db="EMBL/GenBank/DDBJ databases">
        <authorList>
            <consortium name="Molecular Ecology Group"/>
        </authorList>
    </citation>
    <scope>NUCLEOTIDE SEQUENCE</scope>
</reference>
<dbReference type="CDD" id="cd22172">
    <property type="entry name" value="F-box_FBXO16"/>
    <property type="match status" value="1"/>
</dbReference>
<evidence type="ECO:0000313" key="3">
    <source>
        <dbReference type="EMBL" id="CAG5125526.1"/>
    </source>
</evidence>
<dbReference type="InterPro" id="IPR001810">
    <property type="entry name" value="F-box_dom"/>
</dbReference>
<dbReference type="PANTHER" id="PTHR46857">
    <property type="entry name" value="EPITHELIAL CELL-TRANSFORMING SEQUENCE 2 ONCOGENE-LIKE"/>
    <property type="match status" value="1"/>
</dbReference>
<dbReference type="SUPFAM" id="SSF81383">
    <property type="entry name" value="F-box domain"/>
    <property type="match status" value="1"/>
</dbReference>
<organism evidence="3 4">
    <name type="scientific">Candidula unifasciata</name>
    <dbReference type="NCBI Taxonomy" id="100452"/>
    <lineage>
        <taxon>Eukaryota</taxon>
        <taxon>Metazoa</taxon>
        <taxon>Spiralia</taxon>
        <taxon>Lophotrochozoa</taxon>
        <taxon>Mollusca</taxon>
        <taxon>Gastropoda</taxon>
        <taxon>Heterobranchia</taxon>
        <taxon>Euthyneura</taxon>
        <taxon>Panpulmonata</taxon>
        <taxon>Eupulmonata</taxon>
        <taxon>Stylommatophora</taxon>
        <taxon>Helicina</taxon>
        <taxon>Helicoidea</taxon>
        <taxon>Geomitridae</taxon>
        <taxon>Candidula</taxon>
    </lineage>
</organism>
<evidence type="ECO:0000259" key="2">
    <source>
        <dbReference type="PROSITE" id="PS50181"/>
    </source>
</evidence>
<evidence type="ECO:0000313" key="4">
    <source>
        <dbReference type="Proteomes" id="UP000678393"/>
    </source>
</evidence>
<dbReference type="AlphaFoldDB" id="A0A8S3ZEK7"/>
<dbReference type="EMBL" id="CAJHNH020002086">
    <property type="protein sequence ID" value="CAG5125526.1"/>
    <property type="molecule type" value="Genomic_DNA"/>
</dbReference>